<dbReference type="Pfam" id="PF00483">
    <property type="entry name" value="NTP_transferase"/>
    <property type="match status" value="1"/>
</dbReference>
<dbReference type="AlphaFoldDB" id="A0A1M4SCK2"/>
<dbReference type="Gene3D" id="3.90.550.10">
    <property type="entry name" value="Spore Coat Polysaccharide Biosynthesis Protein SpsA, Chain A"/>
    <property type="match status" value="1"/>
</dbReference>
<keyword evidence="4 9" id="KW-0548">Nucleotidyltransferase</keyword>
<dbReference type="Gene3D" id="2.160.10.10">
    <property type="entry name" value="Hexapeptide repeat proteins"/>
    <property type="match status" value="1"/>
</dbReference>
<dbReference type="Proteomes" id="UP000184148">
    <property type="component" value="Unassembled WGS sequence"/>
</dbReference>
<comment type="pathway">
    <text evidence="9">Glycan biosynthesis; glycogen biosynthesis.</text>
</comment>
<evidence type="ECO:0000256" key="5">
    <source>
        <dbReference type="ARBA" id="ARBA00022741"/>
    </source>
</evidence>
<dbReference type="EC" id="2.7.7.27" evidence="9"/>
<dbReference type="STRING" id="1121429.SAMN02745133_00068"/>
<feature type="site" description="Could play a key role in the communication between the regulatory and the substrate sites" evidence="9">
    <location>
        <position position="99"/>
    </location>
</feature>
<dbReference type="SUPFAM" id="SSF51161">
    <property type="entry name" value="Trimeric LpxA-like enzymes"/>
    <property type="match status" value="1"/>
</dbReference>
<feature type="site" description="Could play a key role in the communication between the regulatory and the substrate sites" evidence="9">
    <location>
        <position position="60"/>
    </location>
</feature>
<dbReference type="SUPFAM" id="SSF53448">
    <property type="entry name" value="Nucleotide-diphospho-sugar transferases"/>
    <property type="match status" value="1"/>
</dbReference>
<keyword evidence="6 9" id="KW-0067">ATP-binding</keyword>
<dbReference type="InterPro" id="IPR005835">
    <property type="entry name" value="NTP_transferase_dom"/>
</dbReference>
<comment type="subunit">
    <text evidence="9">Homotetramer.</text>
</comment>
<comment type="function">
    <text evidence="9">Involved in the biosynthesis of ADP-glucose, a building block required for the elongation reactions to produce glycogen. Catalyzes the reaction between ATP and alpha-D-glucose 1-phosphate (G1P) to produce pyrophosphate and ADP-Glc.</text>
</comment>
<dbReference type="NCBIfam" id="TIGR02091">
    <property type="entry name" value="glgC"/>
    <property type="match status" value="1"/>
</dbReference>
<evidence type="ECO:0000313" key="13">
    <source>
        <dbReference type="Proteomes" id="UP000184148"/>
    </source>
</evidence>
<dbReference type="Pfam" id="PF24894">
    <property type="entry name" value="Hexapep_GlmU"/>
    <property type="match status" value="1"/>
</dbReference>
<dbReference type="InterPro" id="IPR011004">
    <property type="entry name" value="Trimer_LpxA-like_sf"/>
</dbReference>
<dbReference type="HAMAP" id="MF_00624">
    <property type="entry name" value="GlgC"/>
    <property type="match status" value="1"/>
</dbReference>
<dbReference type="PANTHER" id="PTHR43523:SF2">
    <property type="entry name" value="GLUCOSE-1-PHOSPHATE ADENYLYLTRANSFERASE"/>
    <property type="match status" value="1"/>
</dbReference>
<reference evidence="13" key="1">
    <citation type="submission" date="2016-11" db="EMBL/GenBank/DDBJ databases">
        <authorList>
            <person name="Varghese N."/>
            <person name="Submissions S."/>
        </authorList>
    </citation>
    <scope>NUCLEOTIDE SEQUENCE [LARGE SCALE GENOMIC DNA]</scope>
    <source>
        <strain evidence="13">DSM 12395</strain>
    </source>
</reference>
<dbReference type="PROSITE" id="PS00810">
    <property type="entry name" value="ADP_GLC_PYROPHOSPH_3"/>
    <property type="match status" value="1"/>
</dbReference>
<comment type="similarity">
    <text evidence="1 9">Belongs to the bacterial/plant glucose-1-phosphate adenylyltransferase family.</text>
</comment>
<dbReference type="InterPro" id="IPR056818">
    <property type="entry name" value="GlmU/GlgC-like_hexapep"/>
</dbReference>
<dbReference type="CDD" id="cd02508">
    <property type="entry name" value="ADP_Glucose_PP"/>
    <property type="match status" value="1"/>
</dbReference>
<keyword evidence="3 9" id="KW-0808">Transferase</keyword>
<dbReference type="GO" id="GO:0008878">
    <property type="term" value="F:glucose-1-phosphate adenylyltransferase activity"/>
    <property type="evidence" value="ECO:0007669"/>
    <property type="project" value="UniProtKB-UniRule"/>
</dbReference>
<dbReference type="PROSITE" id="PS00809">
    <property type="entry name" value="ADP_GLC_PYROPHOSPH_2"/>
    <property type="match status" value="1"/>
</dbReference>
<keyword evidence="8 9" id="KW-0119">Carbohydrate metabolism</keyword>
<comment type="catalytic activity">
    <reaction evidence="9">
        <text>alpha-D-glucose 1-phosphate + ATP + H(+) = ADP-alpha-D-glucose + diphosphate</text>
        <dbReference type="Rhea" id="RHEA:12120"/>
        <dbReference type="ChEBI" id="CHEBI:15378"/>
        <dbReference type="ChEBI" id="CHEBI:30616"/>
        <dbReference type="ChEBI" id="CHEBI:33019"/>
        <dbReference type="ChEBI" id="CHEBI:57498"/>
        <dbReference type="ChEBI" id="CHEBI:58601"/>
        <dbReference type="EC" id="2.7.7.27"/>
    </reaction>
</comment>
<sequence>MQSKECVAMLLAGGQGSRLGVLTKKLAKPAVPFGGKYRIIDFTLSNCNNSGFDTVGVLTQYQPLALNTYIGIGSHWDLDRKNGGVTVLPPFVKEMGGEWYKGTANAIYQNIEFVDQYRPKYLLVLSGDHIYKMDYSLMLDFHKEKQADATIAVIEVPWEEASSFGIINIARDARIIDFEEKPAVPKSNLASMGVYIFNWELLKKYLEEDEQNPRSSNDFGKNIIPMMLKVGQRMYAYPFKGYWRDVGTIESLWQANMDLLSDKPKLNLNDPKWTIYSVNPNHPPQYIAPTARVTGSLVNEGCMVYGEVNHSILFPGVYIGEGAKINDAVIMPNAKIGANTVIERAIIGVEAVIEDRCQVGCLDEACGRCSEPCSRITVVEGNIVVAGGSVLKSCSLAKNELTVRSS</sequence>
<feature type="domain" description="Nucleotidyl transferase" evidence="10">
    <location>
        <begin position="8"/>
        <end position="260"/>
    </location>
</feature>
<dbReference type="NCBIfam" id="NF003670">
    <property type="entry name" value="PRK05293.1"/>
    <property type="match status" value="1"/>
</dbReference>
<dbReference type="RefSeq" id="WP_073233953.1">
    <property type="nucleotide sequence ID" value="NZ_FQUY01000001.1"/>
</dbReference>
<evidence type="ECO:0000256" key="7">
    <source>
        <dbReference type="ARBA" id="ARBA00023056"/>
    </source>
</evidence>
<dbReference type="EMBL" id="FQUY01000001">
    <property type="protein sequence ID" value="SHE29929.1"/>
    <property type="molecule type" value="Genomic_DNA"/>
</dbReference>
<gene>
    <name evidence="9" type="primary">glgC</name>
    <name evidence="12" type="ORF">SAMN02745133_00068</name>
</gene>
<feature type="binding site" evidence="9">
    <location>
        <position position="100"/>
    </location>
    <ligand>
        <name>alpha-D-glucose 1-phosphate</name>
        <dbReference type="ChEBI" id="CHEBI:58601"/>
    </ligand>
</feature>
<dbReference type="PROSITE" id="PS00808">
    <property type="entry name" value="ADP_GLC_PYROPHOSPH_1"/>
    <property type="match status" value="1"/>
</dbReference>
<dbReference type="OrthoDB" id="9801810at2"/>
<evidence type="ECO:0000256" key="9">
    <source>
        <dbReference type="HAMAP-Rule" id="MF_00624"/>
    </source>
</evidence>
<accession>A0A1M4SCK2</accession>
<feature type="binding site" evidence="9">
    <location>
        <begin position="180"/>
        <end position="181"/>
    </location>
    <ligand>
        <name>alpha-D-glucose 1-phosphate</name>
        <dbReference type="ChEBI" id="CHEBI:58601"/>
    </ligand>
</feature>
<dbReference type="InterPro" id="IPR005836">
    <property type="entry name" value="ADP_Glu_pyroP_CS"/>
</dbReference>
<organism evidence="12 13">
    <name type="scientific">Desulforamulus putei DSM 12395</name>
    <dbReference type="NCBI Taxonomy" id="1121429"/>
    <lineage>
        <taxon>Bacteria</taxon>
        <taxon>Bacillati</taxon>
        <taxon>Bacillota</taxon>
        <taxon>Clostridia</taxon>
        <taxon>Eubacteriales</taxon>
        <taxon>Peptococcaceae</taxon>
        <taxon>Desulforamulus</taxon>
    </lineage>
</organism>
<protein>
    <recommendedName>
        <fullName evidence="9">Glucose-1-phosphate adenylyltransferase</fullName>
        <ecNumber evidence="9">2.7.7.27</ecNumber>
    </recommendedName>
    <alternativeName>
        <fullName evidence="9">ADP-glucose pyrophosphorylase</fullName>
        <shortName evidence="9">ADPGlc PPase</shortName>
    </alternativeName>
    <alternativeName>
        <fullName evidence="9">ADP-glucose synthase</fullName>
    </alternativeName>
</protein>
<keyword evidence="7 9" id="KW-0320">Glycogen biosynthesis</keyword>
<evidence type="ECO:0000256" key="8">
    <source>
        <dbReference type="ARBA" id="ARBA00023277"/>
    </source>
</evidence>
<dbReference type="InterPro" id="IPR029044">
    <property type="entry name" value="Nucleotide-diphossugar_trans"/>
</dbReference>
<feature type="binding site" evidence="9">
    <location>
        <position position="191"/>
    </location>
    <ligand>
        <name>alpha-D-glucose 1-phosphate</name>
        <dbReference type="ChEBI" id="CHEBI:58601"/>
    </ligand>
</feature>
<feature type="domain" description="Glucose-1-phosphate adenylyltransferase/Bifunctional protein GlmU-like C-terminal hexapeptide" evidence="11">
    <location>
        <begin position="292"/>
        <end position="361"/>
    </location>
</feature>
<evidence type="ECO:0000313" key="12">
    <source>
        <dbReference type="EMBL" id="SHE29929.1"/>
    </source>
</evidence>
<evidence type="ECO:0000259" key="11">
    <source>
        <dbReference type="Pfam" id="PF24894"/>
    </source>
</evidence>
<evidence type="ECO:0000256" key="3">
    <source>
        <dbReference type="ARBA" id="ARBA00022679"/>
    </source>
</evidence>
<evidence type="ECO:0000256" key="4">
    <source>
        <dbReference type="ARBA" id="ARBA00022695"/>
    </source>
</evidence>
<dbReference type="UniPathway" id="UPA00164"/>
<dbReference type="CDD" id="cd04651">
    <property type="entry name" value="LbH_G1P_AT_C"/>
    <property type="match status" value="1"/>
</dbReference>
<evidence type="ECO:0000256" key="2">
    <source>
        <dbReference type="ARBA" id="ARBA00022600"/>
    </source>
</evidence>
<dbReference type="GO" id="GO:0005524">
    <property type="term" value="F:ATP binding"/>
    <property type="evidence" value="ECO:0007669"/>
    <property type="project" value="UniProtKB-KW"/>
</dbReference>
<dbReference type="PANTHER" id="PTHR43523">
    <property type="entry name" value="GLUCOSE-1-PHOSPHATE ADENYLYLTRANSFERASE-RELATED"/>
    <property type="match status" value="1"/>
</dbReference>
<dbReference type="InterPro" id="IPR011831">
    <property type="entry name" value="ADP-Glc_PPase"/>
</dbReference>
<keyword evidence="13" id="KW-1185">Reference proteome</keyword>
<name>A0A1M4SCK2_9FIRM</name>
<dbReference type="InterPro" id="IPR023049">
    <property type="entry name" value="GlgC_bac"/>
</dbReference>
<dbReference type="GO" id="GO:0005978">
    <property type="term" value="P:glycogen biosynthetic process"/>
    <property type="evidence" value="ECO:0007669"/>
    <property type="project" value="UniProtKB-UniRule"/>
</dbReference>
<evidence type="ECO:0000256" key="6">
    <source>
        <dbReference type="ARBA" id="ARBA00022840"/>
    </source>
</evidence>
<keyword evidence="2 9" id="KW-0321">Glycogen metabolism</keyword>
<proteinExistence type="inferred from homology"/>
<feature type="binding site" evidence="9">
    <location>
        <position position="165"/>
    </location>
    <ligand>
        <name>alpha-D-glucose 1-phosphate</name>
        <dbReference type="ChEBI" id="CHEBI:58601"/>
    </ligand>
</feature>
<keyword evidence="5 9" id="KW-0547">Nucleotide-binding</keyword>
<evidence type="ECO:0000259" key="10">
    <source>
        <dbReference type="Pfam" id="PF00483"/>
    </source>
</evidence>
<evidence type="ECO:0000256" key="1">
    <source>
        <dbReference type="ARBA" id="ARBA00010443"/>
    </source>
</evidence>